<reference evidence="19" key="1">
    <citation type="submission" date="2021-03" db="EMBL/GenBank/DDBJ databases">
        <title>Draft genome sequence of rust myrtle Austropuccinia psidii MF-1, a brazilian biotype.</title>
        <authorList>
            <person name="Quecine M.C."/>
            <person name="Pachon D.M.R."/>
            <person name="Bonatelli M.L."/>
            <person name="Correr F.H."/>
            <person name="Franceschini L.M."/>
            <person name="Leite T.F."/>
            <person name="Margarido G.R.A."/>
            <person name="Almeida C.A."/>
            <person name="Ferrarezi J.A."/>
            <person name="Labate C.A."/>
        </authorList>
    </citation>
    <scope>NUCLEOTIDE SEQUENCE</scope>
    <source>
        <strain evidence="19">MF-1</strain>
    </source>
</reference>
<comment type="similarity">
    <text evidence="4">Belongs to the ATP-dependent AMP-binding enzyme family.</text>
</comment>
<accession>A0A9Q3EMG0</accession>
<evidence type="ECO:0000256" key="2">
    <source>
        <dbReference type="ARBA" id="ARBA00003499"/>
    </source>
</evidence>
<evidence type="ECO:0000259" key="18">
    <source>
        <dbReference type="PROSITE" id="PS50075"/>
    </source>
</evidence>
<evidence type="ECO:0000256" key="16">
    <source>
        <dbReference type="ARBA" id="ARBA00048414"/>
    </source>
</evidence>
<dbReference type="CDD" id="cd05235">
    <property type="entry name" value="SDR_e1"/>
    <property type="match status" value="1"/>
</dbReference>
<dbReference type="InterPro" id="IPR010080">
    <property type="entry name" value="Thioester_reductase-like_dom"/>
</dbReference>
<evidence type="ECO:0000256" key="15">
    <source>
        <dbReference type="ARBA" id="ARBA00048260"/>
    </source>
</evidence>
<gene>
    <name evidence="19" type="ORF">O181_064671</name>
</gene>
<dbReference type="PROSITE" id="PS50075">
    <property type="entry name" value="CARRIER"/>
    <property type="match status" value="1"/>
</dbReference>
<dbReference type="PANTHER" id="PTHR44845">
    <property type="entry name" value="CARRIER DOMAIN-CONTAINING PROTEIN"/>
    <property type="match status" value="1"/>
</dbReference>
<keyword evidence="10" id="KW-0521">NADP</keyword>
<evidence type="ECO:0000256" key="14">
    <source>
        <dbReference type="ARBA" id="ARBA00032195"/>
    </source>
</evidence>
<comment type="catalytic activity">
    <reaction evidence="16">
        <text>(S)-2-amino-6-oxohexanoate + NAD(+) + H2O = L-2-aminoadipate + NADH + 2 H(+)</text>
        <dbReference type="Rhea" id="RHEA:12308"/>
        <dbReference type="ChEBI" id="CHEBI:15377"/>
        <dbReference type="ChEBI" id="CHEBI:15378"/>
        <dbReference type="ChEBI" id="CHEBI:57540"/>
        <dbReference type="ChEBI" id="CHEBI:57945"/>
        <dbReference type="ChEBI" id="CHEBI:58321"/>
        <dbReference type="ChEBI" id="CHEBI:58672"/>
        <dbReference type="EC" id="1.2.1.31"/>
    </reaction>
</comment>
<dbReference type="InterPro" id="IPR006162">
    <property type="entry name" value="Ppantetheine_attach_site"/>
</dbReference>
<comment type="catalytic activity">
    <reaction evidence="17">
        <text>(S)-2-amino-6-oxohexanoate + NADP(+) + H2O = L-2-aminoadipate + NADPH + 2 H(+)</text>
        <dbReference type="Rhea" id="RHEA:12304"/>
        <dbReference type="ChEBI" id="CHEBI:15377"/>
        <dbReference type="ChEBI" id="CHEBI:15378"/>
        <dbReference type="ChEBI" id="CHEBI:57783"/>
        <dbReference type="ChEBI" id="CHEBI:58321"/>
        <dbReference type="ChEBI" id="CHEBI:58349"/>
        <dbReference type="ChEBI" id="CHEBI:58672"/>
        <dbReference type="EC" id="1.2.1.31"/>
    </reaction>
</comment>
<dbReference type="SMART" id="SM00823">
    <property type="entry name" value="PKS_PP"/>
    <property type="match status" value="1"/>
</dbReference>
<evidence type="ECO:0000256" key="4">
    <source>
        <dbReference type="ARBA" id="ARBA00006432"/>
    </source>
</evidence>
<dbReference type="SUPFAM" id="SSF52777">
    <property type="entry name" value="CoA-dependent acyltransferases"/>
    <property type="match status" value="1"/>
</dbReference>
<dbReference type="Gene3D" id="3.40.50.12780">
    <property type="entry name" value="N-terminal domain of ligase-like"/>
    <property type="match status" value="1"/>
</dbReference>
<dbReference type="InterPro" id="IPR036736">
    <property type="entry name" value="ACP-like_sf"/>
</dbReference>
<evidence type="ECO:0000313" key="19">
    <source>
        <dbReference type="EMBL" id="MBW0524956.1"/>
    </source>
</evidence>
<dbReference type="InterPro" id="IPR020845">
    <property type="entry name" value="AMP-binding_CS"/>
</dbReference>
<organism evidence="19 20">
    <name type="scientific">Austropuccinia psidii MF-1</name>
    <dbReference type="NCBI Taxonomy" id="1389203"/>
    <lineage>
        <taxon>Eukaryota</taxon>
        <taxon>Fungi</taxon>
        <taxon>Dikarya</taxon>
        <taxon>Basidiomycota</taxon>
        <taxon>Pucciniomycotina</taxon>
        <taxon>Pucciniomycetes</taxon>
        <taxon>Pucciniales</taxon>
        <taxon>Sphaerophragmiaceae</taxon>
        <taxon>Austropuccinia</taxon>
    </lineage>
</organism>
<dbReference type="InterPro" id="IPR009081">
    <property type="entry name" value="PP-bd_ACP"/>
</dbReference>
<comment type="caution">
    <text evidence="19">The sequence shown here is derived from an EMBL/GenBank/DDBJ whole genome shotgun (WGS) entry which is preliminary data.</text>
</comment>
<name>A0A9Q3EMG0_9BASI</name>
<dbReference type="Gene3D" id="3.30.300.30">
    <property type="match status" value="1"/>
</dbReference>
<evidence type="ECO:0000256" key="3">
    <source>
        <dbReference type="ARBA" id="ARBA00004827"/>
    </source>
</evidence>
<evidence type="ECO:0000256" key="6">
    <source>
        <dbReference type="ARBA" id="ARBA00013073"/>
    </source>
</evidence>
<dbReference type="Gene3D" id="1.10.1200.10">
    <property type="entry name" value="ACP-like"/>
    <property type="match status" value="1"/>
</dbReference>
<dbReference type="NCBIfam" id="TIGR01746">
    <property type="entry name" value="Thioester-redct"/>
    <property type="match status" value="1"/>
</dbReference>
<feature type="domain" description="Carrier" evidence="18">
    <location>
        <begin position="887"/>
        <end position="964"/>
    </location>
</feature>
<dbReference type="GO" id="GO:0009085">
    <property type="term" value="P:lysine biosynthetic process"/>
    <property type="evidence" value="ECO:0007669"/>
    <property type="project" value="UniProtKB-KW"/>
</dbReference>
<dbReference type="Pfam" id="PF00550">
    <property type="entry name" value="PP-binding"/>
    <property type="match status" value="1"/>
</dbReference>
<comment type="catalytic activity">
    <reaction evidence="15">
        <text>(S)-2-amino-6-oxohexanoate + AMP + diphosphate + NADP(+) = L-2-aminoadipate + ATP + NADPH + H(+)</text>
        <dbReference type="Rhea" id="RHEA:46936"/>
        <dbReference type="ChEBI" id="CHEBI:15378"/>
        <dbReference type="ChEBI" id="CHEBI:30616"/>
        <dbReference type="ChEBI" id="CHEBI:33019"/>
        <dbReference type="ChEBI" id="CHEBI:57783"/>
        <dbReference type="ChEBI" id="CHEBI:58321"/>
        <dbReference type="ChEBI" id="CHEBI:58349"/>
        <dbReference type="ChEBI" id="CHEBI:58672"/>
        <dbReference type="ChEBI" id="CHEBI:456215"/>
        <dbReference type="EC" id="1.2.1.95"/>
    </reaction>
</comment>
<dbReference type="InterPro" id="IPR020806">
    <property type="entry name" value="PKS_PP-bd"/>
</dbReference>
<dbReference type="GO" id="GO:0004043">
    <property type="term" value="F:L-aminoadipate-semialdehyde dehydrogenase [NAD(P)+] activity"/>
    <property type="evidence" value="ECO:0007669"/>
    <property type="project" value="UniProtKB-EC"/>
</dbReference>
<keyword evidence="7" id="KW-0596">Phosphopantetheine</keyword>
<dbReference type="InterPro" id="IPR010071">
    <property type="entry name" value="AA_adenyl_dom"/>
</dbReference>
<dbReference type="SUPFAM" id="SSF51735">
    <property type="entry name" value="NAD(P)-binding Rossmann-fold domains"/>
    <property type="match status" value="1"/>
</dbReference>
<evidence type="ECO:0000256" key="5">
    <source>
        <dbReference type="ARBA" id="ARBA00012913"/>
    </source>
</evidence>
<dbReference type="InterPro" id="IPR014397">
    <property type="entry name" value="Lys2"/>
</dbReference>
<dbReference type="EMBL" id="AVOT02031419">
    <property type="protein sequence ID" value="MBW0524956.1"/>
    <property type="molecule type" value="Genomic_DNA"/>
</dbReference>
<keyword evidence="11" id="KW-0560">Oxidoreductase</keyword>
<proteinExistence type="inferred from homology"/>
<dbReference type="Gene3D" id="3.30.559.30">
    <property type="entry name" value="Nonribosomal peptide synthetase, condensation domain"/>
    <property type="match status" value="1"/>
</dbReference>
<dbReference type="SUPFAM" id="SSF47336">
    <property type="entry name" value="ACP-like"/>
    <property type="match status" value="1"/>
</dbReference>
<evidence type="ECO:0000256" key="17">
    <source>
        <dbReference type="ARBA" id="ARBA00049537"/>
    </source>
</evidence>
<dbReference type="GO" id="GO:0031177">
    <property type="term" value="F:phosphopantetheine binding"/>
    <property type="evidence" value="ECO:0007669"/>
    <property type="project" value="InterPro"/>
</dbReference>
<dbReference type="InterPro" id="IPR042099">
    <property type="entry name" value="ANL_N_sf"/>
</dbReference>
<evidence type="ECO:0000256" key="11">
    <source>
        <dbReference type="ARBA" id="ARBA00023002"/>
    </source>
</evidence>
<dbReference type="InterPro" id="IPR045851">
    <property type="entry name" value="AMP-bd_C_sf"/>
</dbReference>
<evidence type="ECO:0000256" key="7">
    <source>
        <dbReference type="ARBA" id="ARBA00022450"/>
    </source>
</evidence>
<dbReference type="PIRSF" id="PIRSF001617">
    <property type="entry name" value="Alpha-AR"/>
    <property type="match status" value="1"/>
</dbReference>
<keyword evidence="8" id="KW-0597">Phosphoprotein</keyword>
<dbReference type="InterPro" id="IPR000873">
    <property type="entry name" value="AMP-dep_synth/lig_dom"/>
</dbReference>
<keyword evidence="12" id="KW-0457">Lysine biosynthesis</keyword>
<dbReference type="OrthoDB" id="329835at2759"/>
<comment type="function">
    <text evidence="2">Catalyzes the activation of alpha-aminoadipate by ATP-dependent adenylation and the reduction of activated alpha-aminoadipate by NADPH. The activated alpha-aminoadipate is bound to the phosphopantheinyl group of the enzyme itself before it is reduced to (S)-2-amino-6-oxohexanoate.</text>
</comment>
<evidence type="ECO:0000256" key="1">
    <source>
        <dbReference type="ARBA" id="ARBA00001957"/>
    </source>
</evidence>
<dbReference type="Gene3D" id="3.40.50.720">
    <property type="entry name" value="NAD(P)-binding Rossmann-like Domain"/>
    <property type="match status" value="1"/>
</dbReference>
<dbReference type="InterPro" id="IPR036291">
    <property type="entry name" value="NAD(P)-bd_dom_sf"/>
</dbReference>
<dbReference type="SUPFAM" id="SSF56801">
    <property type="entry name" value="Acetyl-CoA synthetase-like"/>
    <property type="match status" value="1"/>
</dbReference>
<dbReference type="EC" id="1.2.1.95" evidence="5"/>
<dbReference type="InterPro" id="IPR013120">
    <property type="entry name" value="FAR_NAD-bd"/>
</dbReference>
<evidence type="ECO:0000256" key="9">
    <source>
        <dbReference type="ARBA" id="ARBA00022605"/>
    </source>
</evidence>
<evidence type="ECO:0000256" key="10">
    <source>
        <dbReference type="ARBA" id="ARBA00022857"/>
    </source>
</evidence>
<dbReference type="PROSITE" id="PS00012">
    <property type="entry name" value="PHOSPHOPANTETHEINE"/>
    <property type="match status" value="1"/>
</dbReference>
<evidence type="ECO:0000256" key="8">
    <source>
        <dbReference type="ARBA" id="ARBA00022553"/>
    </source>
</evidence>
<dbReference type="NCBIfam" id="TIGR03443">
    <property type="entry name" value="alpha_am_amid"/>
    <property type="match status" value="1"/>
</dbReference>
<comment type="cofactor">
    <cofactor evidence="1">
        <name>pantetheine 4'-phosphate</name>
        <dbReference type="ChEBI" id="CHEBI:47942"/>
    </cofactor>
</comment>
<dbReference type="PANTHER" id="PTHR44845:SF1">
    <property type="entry name" value="L-2-AMINOADIPATE REDUCTASE"/>
    <property type="match status" value="1"/>
</dbReference>
<evidence type="ECO:0000256" key="12">
    <source>
        <dbReference type="ARBA" id="ARBA00023154"/>
    </source>
</evidence>
<dbReference type="Pfam" id="PF07993">
    <property type="entry name" value="NAD_binding_4"/>
    <property type="match status" value="1"/>
</dbReference>
<sequence length="1438" mass="160612">MSRFESIIKKLNSVPSITLATDYPTTKINSINQRVVQTSIDLNLNPKTIEALKILSNLNLSNDHSTQNFTSFHLILTSFLIILFRQTYQSDLIIPISNLSKINLDPLLLSLNLNSNLSFLDLLNQIIKSHHQAELDHVPFDELLEAFQKSKNQTTFDSNLSPLFRIRFLDATNPKTQDFTSIITDLTIIIKSISNSSNNSIHLNNLSINLLYNSLLFSSNRMEILLEQISSILIQASNNPHSIINSFSLLGPIQSSNLPNPSQDLHWSHWPGPITQIFSKNALQNPNKPCIIQHIDSNLNQNFHSHHLTFTYSQIHLASNVLAHHLINQNILPEDVVTIYSNRGVDLVIAILAILKAGATFSVIDPAYPIERQKIYLQVSKPSGLIILEKAGKLLPQVQEFIKSNLNIKLTVPSLALQPHGTIKGGHLDDQNPSDVLNQSQHLASHLPNIIIGPDSIGTLSFTSGSTGIPKAVQGRHFSLTHFFPWMAQQFNLDHSSKFTMLSGIAHDPIQRDIFTPLFLGAELHIPTSEDIGTPGRLAEWMAEQQVSITHLTPAMGQLLSAQASTQIPSLKNAFFVGDVLTKRDCSRLQHLAPNVDIINMFGTTETQRAVSYYLIPAISKDPIHLETKKEIIPAGKGMIDVQLLVVNRLDKNLQCGVGELGEIFVRSSGLAEGYLGLPEISAEKFIPNWFSDSKKFDSINNIHIQGKWLGIRDRVYRTGDLGRYLPNGMVECVGRLDDQIKIRGFRIELGEIDTHLSQHPSVRENVTLVRRDKDEEKILVTYFVPLDSKSQSNHIPLTSASELEDEEDHVDEIEKGIRKHRKLIKNIREYLKTKLPSYSIPTLFVPLVRMPLNPNGKIDKPALPFPDTALQVSSQPKKSKSHNHLTPTETIIQSVWKTLLPNNVYTSSTIPLDESFFDLGGHSILATRLVFEIRRALAVNIPLGLVFEYPTIGSLAQQVDLCKNSDFGLIEEETDRIQIGTSMTSKNSNLQPNSSGHLNNIFDYAADAKALMKTLKPNYTKPNLSDEPKTVLLTGATGFLGVFILKELLDQKNQIGIVICHVRGRSKESGFSRLRESCQSLGVWNEDWLINNRLEVVIGDLEARQVGIEDESWNELTQQIDIIIHNGALVHWVYPYSKLRAVNVMATLSLMELAGTGKAKSLIFISSTAVLEKDHYVSLSDALIQQGKKGIPEFDNLDATGNGLTTGYGQTKWVSERLVLEAGRRGLQGGIIRPAYILGDLRTGACNTDDFLWRMIKGCVQIGSIPDIDNTINMLPVNHVARCTVLAALEIQEPLKVYHLTPRPLPRFSFFLNILTHYGYDVKKEDYMGWRIRLEETIMSGGPSDNALFPLLHFVLNDLPSSTKSAELDDRNTVELNQKNGLKENFEISVEDLGIYLAWLIEVNYLPSPNLTGSCPGKLPTLKIDEKTKKLIGRTGH</sequence>
<keyword evidence="20" id="KW-1185">Reference proteome</keyword>
<evidence type="ECO:0000313" key="20">
    <source>
        <dbReference type="Proteomes" id="UP000765509"/>
    </source>
</evidence>
<dbReference type="Proteomes" id="UP000765509">
    <property type="component" value="Unassembled WGS sequence"/>
</dbReference>
<dbReference type="NCBIfam" id="TIGR01733">
    <property type="entry name" value="AA-adenyl-dom"/>
    <property type="match status" value="1"/>
</dbReference>
<keyword evidence="9" id="KW-0028">Amino-acid biosynthesis</keyword>
<dbReference type="EC" id="1.2.1.31" evidence="6"/>
<dbReference type="Pfam" id="PF00501">
    <property type="entry name" value="AMP-binding"/>
    <property type="match status" value="1"/>
</dbReference>
<dbReference type="PROSITE" id="PS00455">
    <property type="entry name" value="AMP_BINDING"/>
    <property type="match status" value="1"/>
</dbReference>
<protein>
    <recommendedName>
        <fullName evidence="14">Alpha-aminoadipate reductase</fullName>
        <ecNumber evidence="6">1.2.1.31</ecNumber>
        <ecNumber evidence="5">1.2.1.95</ecNumber>
    </recommendedName>
    <alternativeName>
        <fullName evidence="13">L-aminoadipate-semialdehyde dehydrogenase</fullName>
    </alternativeName>
</protein>
<comment type="pathway">
    <text evidence="3">Amino-acid biosynthesis; L-lysine biosynthesis via AAA pathway; L-lysine from L-alpha-aminoadipate (fungal route): step 1/3.</text>
</comment>
<evidence type="ECO:0000256" key="13">
    <source>
        <dbReference type="ARBA" id="ARBA00031335"/>
    </source>
</evidence>